<keyword evidence="3" id="KW-1185">Reference proteome</keyword>
<dbReference type="Pfam" id="PF08241">
    <property type="entry name" value="Methyltransf_11"/>
    <property type="match status" value="1"/>
</dbReference>
<dbReference type="EMBL" id="FQXM01000039">
    <property type="protein sequence ID" value="SHI04046.1"/>
    <property type="molecule type" value="Genomic_DNA"/>
</dbReference>
<dbReference type="Gene3D" id="3.40.50.150">
    <property type="entry name" value="Vaccinia Virus protein VP39"/>
    <property type="match status" value="1"/>
</dbReference>
<evidence type="ECO:0000259" key="1">
    <source>
        <dbReference type="Pfam" id="PF08241"/>
    </source>
</evidence>
<keyword evidence="2" id="KW-0808">Transferase</keyword>
<dbReference type="InterPro" id="IPR029063">
    <property type="entry name" value="SAM-dependent_MTases_sf"/>
</dbReference>
<sequence length="279" mass="32152">MSYNPEITKNRYDNYGDREWTRLEKDAQGELLYHVHLDILKRYIKPSDCVFEIGAGSGRYTKNIVNICKELTVADISSHQIEFNKEKMKELSLYNRIKDFLILDVVNMPTMKNESFDCVVCIGGVINYLLEKELTGIEEMLRVLRPGGKLIIGAMSFIGASLFYLDGIREEKNLFGIEATKWLFDTGVQDEDHYPVPSKHYVHMMRSSEMDTLFSNFPVKVVEKSSAGLFSQSRNDALENARQDKEFWELIVKQEIEISKLQGTLDCGMNIIYVVEKCQ</sequence>
<dbReference type="InterPro" id="IPR013216">
    <property type="entry name" value="Methyltransf_11"/>
</dbReference>
<feature type="domain" description="Methyltransferase type 11" evidence="1">
    <location>
        <begin position="52"/>
        <end position="152"/>
    </location>
</feature>
<name>A0A1M5XWC1_9CLOT</name>
<keyword evidence="2" id="KW-0489">Methyltransferase</keyword>
<reference evidence="2 3" key="1">
    <citation type="submission" date="2016-11" db="EMBL/GenBank/DDBJ databases">
        <authorList>
            <person name="Jaros S."/>
            <person name="Januszkiewicz K."/>
            <person name="Wedrychowicz H."/>
        </authorList>
    </citation>
    <scope>NUCLEOTIDE SEQUENCE [LARGE SCALE GENOMIC DNA]</scope>
    <source>
        <strain evidence="2 3">DSM 8605</strain>
    </source>
</reference>
<dbReference type="RefSeq" id="WP_073340790.1">
    <property type="nucleotide sequence ID" value="NZ_FQXM01000039.1"/>
</dbReference>
<gene>
    <name evidence="2" type="ORF">SAMN02745207_03984</name>
</gene>
<protein>
    <submittedName>
        <fullName evidence="2">Methyltransferase domain-containing protein</fullName>
    </submittedName>
</protein>
<dbReference type="OrthoDB" id="9810615at2"/>
<dbReference type="Proteomes" id="UP000184447">
    <property type="component" value="Unassembled WGS sequence"/>
</dbReference>
<proteinExistence type="predicted"/>
<dbReference type="GO" id="GO:0032259">
    <property type="term" value="P:methylation"/>
    <property type="evidence" value="ECO:0007669"/>
    <property type="project" value="UniProtKB-KW"/>
</dbReference>
<dbReference type="GO" id="GO:0008757">
    <property type="term" value="F:S-adenosylmethionine-dependent methyltransferase activity"/>
    <property type="evidence" value="ECO:0007669"/>
    <property type="project" value="InterPro"/>
</dbReference>
<dbReference type="SUPFAM" id="SSF53335">
    <property type="entry name" value="S-adenosyl-L-methionine-dependent methyltransferases"/>
    <property type="match status" value="1"/>
</dbReference>
<accession>A0A1M5XWC1</accession>
<dbReference type="STRING" id="1121316.SAMN02745207_03984"/>
<dbReference type="AlphaFoldDB" id="A0A1M5XWC1"/>
<evidence type="ECO:0000313" key="2">
    <source>
        <dbReference type="EMBL" id="SHI04046.1"/>
    </source>
</evidence>
<dbReference type="CDD" id="cd02440">
    <property type="entry name" value="AdoMet_MTases"/>
    <property type="match status" value="1"/>
</dbReference>
<evidence type="ECO:0000313" key="3">
    <source>
        <dbReference type="Proteomes" id="UP000184447"/>
    </source>
</evidence>
<dbReference type="InterPro" id="IPR050508">
    <property type="entry name" value="Methyltransf_Superfamily"/>
</dbReference>
<dbReference type="PANTHER" id="PTHR42912">
    <property type="entry name" value="METHYLTRANSFERASE"/>
    <property type="match status" value="1"/>
</dbReference>
<organism evidence="2 3">
    <name type="scientific">Clostridium grantii DSM 8605</name>
    <dbReference type="NCBI Taxonomy" id="1121316"/>
    <lineage>
        <taxon>Bacteria</taxon>
        <taxon>Bacillati</taxon>
        <taxon>Bacillota</taxon>
        <taxon>Clostridia</taxon>
        <taxon>Eubacteriales</taxon>
        <taxon>Clostridiaceae</taxon>
        <taxon>Clostridium</taxon>
    </lineage>
</organism>